<dbReference type="AlphaFoldDB" id="A0A3A1P4X2"/>
<dbReference type="OrthoDB" id="564955at2"/>
<dbReference type="InterPro" id="IPR014710">
    <property type="entry name" value="RmlC-like_jellyroll"/>
</dbReference>
<protein>
    <submittedName>
        <fullName evidence="1">tRNA modification GTPase</fullName>
    </submittedName>
</protein>
<gene>
    <name evidence="1" type="ORF">D2V17_07805</name>
</gene>
<dbReference type="RefSeq" id="WP_119592512.1">
    <property type="nucleotide sequence ID" value="NZ_QXFM01000072.1"/>
</dbReference>
<dbReference type="Proteomes" id="UP000265366">
    <property type="component" value="Unassembled WGS sequence"/>
</dbReference>
<dbReference type="CDD" id="cd20302">
    <property type="entry name" value="cupin_DAD"/>
    <property type="match status" value="1"/>
</dbReference>
<accession>A0A3A1P4X2</accession>
<dbReference type="EMBL" id="QXFM01000072">
    <property type="protein sequence ID" value="RIV88246.1"/>
    <property type="molecule type" value="Genomic_DNA"/>
</dbReference>
<evidence type="ECO:0000313" key="1">
    <source>
        <dbReference type="EMBL" id="RIV88246.1"/>
    </source>
</evidence>
<keyword evidence="2" id="KW-1185">Reference proteome</keyword>
<comment type="caution">
    <text evidence="1">The sequence shown here is derived from an EMBL/GenBank/DDBJ whole genome shotgun (WGS) entry which is preliminary data.</text>
</comment>
<name>A0A3A1P4X2_9SPHN</name>
<dbReference type="Gene3D" id="2.60.120.10">
    <property type="entry name" value="Jelly Rolls"/>
    <property type="match status" value="1"/>
</dbReference>
<dbReference type="InterPro" id="IPR011051">
    <property type="entry name" value="RmlC_Cupin_sf"/>
</dbReference>
<proteinExistence type="predicted"/>
<dbReference type="SUPFAM" id="SSF51182">
    <property type="entry name" value="RmlC-like cupins"/>
    <property type="match status" value="1"/>
</dbReference>
<reference evidence="1 2" key="1">
    <citation type="submission" date="2018-08" db="EMBL/GenBank/DDBJ databases">
        <title>Erythrobacter zhengii sp.nov., a bacterium isolated from deep-sea sediment.</title>
        <authorList>
            <person name="Fang C."/>
            <person name="Wu Y.-H."/>
            <person name="Sun C."/>
            <person name="Wang H."/>
            <person name="Cheng H."/>
            <person name="Meng F.-X."/>
            <person name="Wang C.-S."/>
            <person name="Xu X.-W."/>
        </authorList>
    </citation>
    <scope>NUCLEOTIDE SEQUENCE [LARGE SCALE GENOMIC DNA]</scope>
    <source>
        <strain evidence="1 2">CCTCC AB 2015396</strain>
    </source>
</reference>
<organism evidence="1 2">
    <name type="scientific">Aurantiacibacter xanthus</name>
    <dbReference type="NCBI Taxonomy" id="1784712"/>
    <lineage>
        <taxon>Bacteria</taxon>
        <taxon>Pseudomonadati</taxon>
        <taxon>Pseudomonadota</taxon>
        <taxon>Alphaproteobacteria</taxon>
        <taxon>Sphingomonadales</taxon>
        <taxon>Erythrobacteraceae</taxon>
        <taxon>Aurantiacibacter</taxon>
    </lineage>
</organism>
<evidence type="ECO:0000313" key="2">
    <source>
        <dbReference type="Proteomes" id="UP000265366"/>
    </source>
</evidence>
<sequence>MASTTEKPPLGGIKAPPSGAYKIVSVPEAHSAMLDQYCVAGTYVGLSEEESPWVPFGDNAAIRHLAFDVRNNVYANVLWIKSPGVIGTHKHRGMVWAIGLEGSFRYLEYDWVCHPGEFITEFPGHAHTLVTDDPNGMKAFFWMQGANEFYDENGNFVETLDVWWFMSHYESYCKEHGLEINRQLYL</sequence>